<reference evidence="18 19" key="1">
    <citation type="submission" date="2021-02" db="EMBL/GenBank/DDBJ databases">
        <title>Genome assembly of Pseudopithomyces chartarum.</title>
        <authorList>
            <person name="Jauregui R."/>
            <person name="Singh J."/>
            <person name="Voisey C."/>
        </authorList>
    </citation>
    <scope>NUCLEOTIDE SEQUENCE [LARGE SCALE GENOMIC DNA]</scope>
    <source>
        <strain evidence="18 19">AGR01</strain>
    </source>
</reference>
<evidence type="ECO:0000313" key="18">
    <source>
        <dbReference type="EMBL" id="KAK3201896.1"/>
    </source>
</evidence>
<feature type="compositionally biased region" description="Basic residues" evidence="15">
    <location>
        <begin position="637"/>
        <end position="646"/>
    </location>
</feature>
<evidence type="ECO:0000256" key="15">
    <source>
        <dbReference type="SAM" id="MobiDB-lite"/>
    </source>
</evidence>
<evidence type="ECO:0000256" key="3">
    <source>
        <dbReference type="ARBA" id="ARBA00010113"/>
    </source>
</evidence>
<evidence type="ECO:0000256" key="11">
    <source>
        <dbReference type="ARBA" id="ARBA00022842"/>
    </source>
</evidence>
<keyword evidence="6" id="KW-0808">Transferase</keyword>
<dbReference type="GO" id="GO:0006400">
    <property type="term" value="P:tRNA modification"/>
    <property type="evidence" value="ECO:0007669"/>
    <property type="project" value="InterPro"/>
</dbReference>
<feature type="compositionally biased region" description="Low complexity" evidence="15">
    <location>
        <begin position="255"/>
        <end position="280"/>
    </location>
</feature>
<dbReference type="GO" id="GO:0008193">
    <property type="term" value="F:tRNA guanylyltransferase activity"/>
    <property type="evidence" value="ECO:0007669"/>
    <property type="project" value="UniProtKB-EC"/>
</dbReference>
<comment type="cofactor">
    <cofactor evidence="1">
        <name>Mg(2+)</name>
        <dbReference type="ChEBI" id="CHEBI:18420"/>
    </cofactor>
</comment>
<feature type="domain" description="Thg1 C-terminal" evidence="17">
    <location>
        <begin position="135"/>
        <end position="249"/>
    </location>
</feature>
<keyword evidence="11" id="KW-0460">Magnesium</keyword>
<evidence type="ECO:0000256" key="8">
    <source>
        <dbReference type="ARBA" id="ARBA00022695"/>
    </source>
</evidence>
<keyword evidence="12" id="KW-0342">GTP-binding</keyword>
<feature type="compositionally biased region" description="Polar residues" evidence="15">
    <location>
        <begin position="450"/>
        <end position="466"/>
    </location>
</feature>
<feature type="region of interest" description="Disordered" evidence="15">
    <location>
        <begin position="316"/>
        <end position="499"/>
    </location>
</feature>
<evidence type="ECO:0000256" key="14">
    <source>
        <dbReference type="ARBA" id="ARBA00047281"/>
    </source>
</evidence>
<feature type="domain" description="tRNAHis guanylyltransferase catalytic" evidence="16">
    <location>
        <begin position="1"/>
        <end position="131"/>
    </location>
</feature>
<keyword evidence="10" id="KW-0547">Nucleotide-binding</keyword>
<keyword evidence="19" id="KW-1185">Reference proteome</keyword>
<evidence type="ECO:0000256" key="10">
    <source>
        <dbReference type="ARBA" id="ARBA00022741"/>
    </source>
</evidence>
<dbReference type="GO" id="GO:0000287">
    <property type="term" value="F:magnesium ion binding"/>
    <property type="evidence" value="ECO:0007669"/>
    <property type="project" value="InterPro"/>
</dbReference>
<evidence type="ECO:0000256" key="13">
    <source>
        <dbReference type="ARBA" id="ARBA00032480"/>
    </source>
</evidence>
<feature type="compositionally biased region" description="Polar residues" evidence="15">
    <location>
        <begin position="475"/>
        <end position="488"/>
    </location>
</feature>
<proteinExistence type="inferred from homology"/>
<evidence type="ECO:0000256" key="9">
    <source>
        <dbReference type="ARBA" id="ARBA00022723"/>
    </source>
</evidence>
<sequence>YGYVRSFEQPDGLLPNTFIVVRIDGRGFTKLTAKYKFEKPNDRRALDLMNVAAEAVLKELPDLVLAYGQSDEFSFVFHKDCMLFERRASKLVTTIVSTFTANYVLGWAKYFPDAPLTAPLPSFDGRAVCYPSDTNLRDYLSWRQADCHINNLYNTTFWTLVLKGGLDNRTAEKELSGTVSADKNEILFKRFGINYNNEPDIFKKGSVLFRDFFPTSTQSSPTPVKPTTLPQLTSQAKARPMSQPVERTHDDLFRSSPASAKSTATSSTPRGPTFLSTSTTPSPPPSPQLLSMPTFPDAFETLSSVGFPSTFSPSTFMPNSPPANEPVVRHPLGSLQPIPLPPPTLRPSTRPPPSLNPPNSIAYTNTSPLASPYIPGPVAGSSRTASSLKKPMKPSSHSASASLSANSGKQSAASYRPTPKRSPSMSALESGVGGLHMQGPPQIPLRISSIPPNQSPRKLSLPSQKSYAFLRQEASESTCPTPANTSSYRGCGSGRPRTPQAQLMTMKELPSPPPAEYDEGGVRSMVMGSEPQVWSRSPPPTRDSEITHASPESGTSIGHGNIENFIVNPIIPPSPPQPESNHSRTNSMYSRSFSFPAPPSAPLTLTGVEQFASFDWMSTVDAKHPIEQPPDVPQKSQSRRNKKARKVMGIEDSSTQEDAGKSGNQGRPVQMSKTQKEKDRKKRGKAKIVIEHVDIIGDKFWERRPWILSGRAG</sequence>
<feature type="compositionally biased region" description="Polar residues" evidence="15">
    <location>
        <begin position="652"/>
        <end position="667"/>
    </location>
</feature>
<evidence type="ECO:0000256" key="5">
    <source>
        <dbReference type="ARBA" id="ARBA00015443"/>
    </source>
</evidence>
<feature type="non-terminal residue" evidence="18">
    <location>
        <position position="1"/>
    </location>
</feature>
<gene>
    <name evidence="18" type="ORF">GRF29_164g1012142</name>
</gene>
<keyword evidence="7" id="KW-0819">tRNA processing</keyword>
<evidence type="ECO:0000256" key="7">
    <source>
        <dbReference type="ARBA" id="ARBA00022694"/>
    </source>
</evidence>
<protein>
    <recommendedName>
        <fullName evidence="5">tRNA(His) guanylyltransferase</fullName>
        <ecNumber evidence="4">2.7.7.79</ecNumber>
    </recommendedName>
    <alternativeName>
        <fullName evidence="13">tRNA-histidine guanylyltransferase</fullName>
    </alternativeName>
</protein>
<feature type="compositionally biased region" description="Pro residues" evidence="15">
    <location>
        <begin position="338"/>
        <end position="356"/>
    </location>
</feature>
<dbReference type="GO" id="GO:0005525">
    <property type="term" value="F:GTP binding"/>
    <property type="evidence" value="ECO:0007669"/>
    <property type="project" value="UniProtKB-KW"/>
</dbReference>
<dbReference type="Pfam" id="PF04446">
    <property type="entry name" value="Thg1"/>
    <property type="match status" value="1"/>
</dbReference>
<comment type="function">
    <text evidence="2">Adds a GMP to the 5'-end of tRNA(His) after transcription and RNase P cleavage.</text>
</comment>
<evidence type="ECO:0000313" key="19">
    <source>
        <dbReference type="Proteomes" id="UP001280581"/>
    </source>
</evidence>
<dbReference type="EC" id="2.7.7.79" evidence="4"/>
<keyword evidence="9" id="KW-0479">Metal-binding</keyword>
<dbReference type="Gene3D" id="3.30.70.3000">
    <property type="match status" value="2"/>
</dbReference>
<evidence type="ECO:0000256" key="6">
    <source>
        <dbReference type="ARBA" id="ARBA00022679"/>
    </source>
</evidence>
<feature type="compositionally biased region" description="Low complexity" evidence="15">
    <location>
        <begin position="395"/>
        <end position="407"/>
    </location>
</feature>
<name>A0AAN6LR53_9PLEO</name>
<evidence type="ECO:0000256" key="2">
    <source>
        <dbReference type="ARBA" id="ARBA00002939"/>
    </source>
</evidence>
<dbReference type="EMBL" id="WVTA01000015">
    <property type="protein sequence ID" value="KAK3201896.1"/>
    <property type="molecule type" value="Genomic_DNA"/>
</dbReference>
<evidence type="ECO:0000256" key="1">
    <source>
        <dbReference type="ARBA" id="ARBA00001946"/>
    </source>
</evidence>
<evidence type="ECO:0000259" key="16">
    <source>
        <dbReference type="Pfam" id="PF04446"/>
    </source>
</evidence>
<keyword evidence="8" id="KW-0548">Nucleotidyltransferase</keyword>
<dbReference type="Pfam" id="PF14413">
    <property type="entry name" value="Thg1C"/>
    <property type="match status" value="1"/>
</dbReference>
<dbReference type="Proteomes" id="UP001280581">
    <property type="component" value="Unassembled WGS sequence"/>
</dbReference>
<dbReference type="PANTHER" id="PTHR12729">
    <property type="entry name" value="TRNA(HIS) GUANYLYLTRANSFERASE-RELATED"/>
    <property type="match status" value="1"/>
</dbReference>
<dbReference type="AlphaFoldDB" id="A0AAN6LR53"/>
<dbReference type="InterPro" id="IPR007537">
    <property type="entry name" value="tRNAHis_GuaTrfase_Thg1"/>
</dbReference>
<feature type="region of interest" description="Disordered" evidence="15">
    <location>
        <begin position="623"/>
        <end position="687"/>
    </location>
</feature>
<feature type="region of interest" description="Disordered" evidence="15">
    <location>
        <begin position="527"/>
        <end position="593"/>
    </location>
</feature>
<comment type="caution">
    <text evidence="18">The sequence shown here is derived from an EMBL/GenBank/DDBJ whole genome shotgun (WGS) entry which is preliminary data.</text>
</comment>
<dbReference type="InterPro" id="IPR038469">
    <property type="entry name" value="tRNAHis_GuaTrfase_Thg1_sf"/>
</dbReference>
<dbReference type="PANTHER" id="PTHR12729:SF6">
    <property type="entry name" value="TRNA(HIS) GUANYLYLTRANSFERASE-RELATED"/>
    <property type="match status" value="1"/>
</dbReference>
<comment type="similarity">
    <text evidence="3">Belongs to the tRNA(His) guanylyltransferase family.</text>
</comment>
<comment type="catalytic activity">
    <reaction evidence="14">
        <text>a 5'-end ribonucleotide-tRNA(His) + GTP + ATP + H2O = a 5'-end phospho-guanosine-ribonucleotide-tRNA(His) + AMP + 2 diphosphate + H(+)</text>
        <dbReference type="Rhea" id="RHEA:54564"/>
        <dbReference type="Rhea" id="RHEA-COMP:14193"/>
        <dbReference type="Rhea" id="RHEA-COMP:14917"/>
        <dbReference type="ChEBI" id="CHEBI:15377"/>
        <dbReference type="ChEBI" id="CHEBI:15378"/>
        <dbReference type="ChEBI" id="CHEBI:30616"/>
        <dbReference type="ChEBI" id="CHEBI:33019"/>
        <dbReference type="ChEBI" id="CHEBI:37565"/>
        <dbReference type="ChEBI" id="CHEBI:138282"/>
        <dbReference type="ChEBI" id="CHEBI:141847"/>
        <dbReference type="ChEBI" id="CHEBI:456215"/>
        <dbReference type="EC" id="2.7.7.79"/>
    </reaction>
</comment>
<evidence type="ECO:0000256" key="4">
    <source>
        <dbReference type="ARBA" id="ARBA00012511"/>
    </source>
</evidence>
<accession>A0AAN6LR53</accession>
<feature type="region of interest" description="Disordered" evidence="15">
    <location>
        <begin position="216"/>
        <end position="294"/>
    </location>
</feature>
<organism evidence="18 19">
    <name type="scientific">Pseudopithomyces chartarum</name>
    <dbReference type="NCBI Taxonomy" id="1892770"/>
    <lineage>
        <taxon>Eukaryota</taxon>
        <taxon>Fungi</taxon>
        <taxon>Dikarya</taxon>
        <taxon>Ascomycota</taxon>
        <taxon>Pezizomycotina</taxon>
        <taxon>Dothideomycetes</taxon>
        <taxon>Pleosporomycetidae</taxon>
        <taxon>Pleosporales</taxon>
        <taxon>Massarineae</taxon>
        <taxon>Didymosphaeriaceae</taxon>
        <taxon>Pseudopithomyces</taxon>
    </lineage>
</organism>
<dbReference type="InterPro" id="IPR025845">
    <property type="entry name" value="Thg1_C_dom"/>
</dbReference>
<evidence type="ECO:0000259" key="17">
    <source>
        <dbReference type="Pfam" id="PF14413"/>
    </source>
</evidence>
<evidence type="ECO:0000256" key="12">
    <source>
        <dbReference type="ARBA" id="ARBA00023134"/>
    </source>
</evidence>
<dbReference type="InterPro" id="IPR024956">
    <property type="entry name" value="tRNAHis_GuaTrfase_cat"/>
</dbReference>
<dbReference type="FunFam" id="3.30.70.3000:FF:000001">
    <property type="entry name" value="tRNA(His) guanylyltransferase"/>
    <property type="match status" value="1"/>
</dbReference>